<dbReference type="InterPro" id="IPR002156">
    <property type="entry name" value="RNaseH_domain"/>
</dbReference>
<keyword evidence="2" id="KW-0695">RNA-directed DNA polymerase</keyword>
<feature type="domain" description="RNase H type-1" evidence="1">
    <location>
        <begin position="1"/>
        <end position="81"/>
    </location>
</feature>
<dbReference type="SUPFAM" id="SSF53098">
    <property type="entry name" value="Ribonuclease H-like"/>
    <property type="match status" value="1"/>
</dbReference>
<keyword evidence="3" id="KW-1185">Reference proteome</keyword>
<dbReference type="PANTHER" id="PTHR47723">
    <property type="entry name" value="OS05G0353850 PROTEIN"/>
    <property type="match status" value="1"/>
</dbReference>
<dbReference type="EMBL" id="LXQA010162056">
    <property type="protein sequence ID" value="MCI27885.1"/>
    <property type="molecule type" value="Genomic_DNA"/>
</dbReference>
<dbReference type="AlphaFoldDB" id="A0A392QXA5"/>
<keyword evidence="2" id="KW-0548">Nucleotidyltransferase</keyword>
<evidence type="ECO:0000313" key="2">
    <source>
        <dbReference type="EMBL" id="MCI27885.1"/>
    </source>
</evidence>
<dbReference type="Gene3D" id="3.30.420.10">
    <property type="entry name" value="Ribonuclease H-like superfamily/Ribonuclease H"/>
    <property type="match status" value="1"/>
</dbReference>
<dbReference type="GO" id="GO:0004523">
    <property type="term" value="F:RNA-DNA hybrid ribonuclease activity"/>
    <property type="evidence" value="ECO:0007669"/>
    <property type="project" value="InterPro"/>
</dbReference>
<comment type="caution">
    <text evidence="2">The sequence shown here is derived from an EMBL/GenBank/DDBJ whole genome shotgun (WGS) entry which is preliminary data.</text>
</comment>
<dbReference type="InterPro" id="IPR044730">
    <property type="entry name" value="RNase_H-like_dom_plant"/>
</dbReference>
<organism evidence="2 3">
    <name type="scientific">Trifolium medium</name>
    <dbReference type="NCBI Taxonomy" id="97028"/>
    <lineage>
        <taxon>Eukaryota</taxon>
        <taxon>Viridiplantae</taxon>
        <taxon>Streptophyta</taxon>
        <taxon>Embryophyta</taxon>
        <taxon>Tracheophyta</taxon>
        <taxon>Spermatophyta</taxon>
        <taxon>Magnoliopsida</taxon>
        <taxon>eudicotyledons</taxon>
        <taxon>Gunneridae</taxon>
        <taxon>Pentapetalae</taxon>
        <taxon>rosids</taxon>
        <taxon>fabids</taxon>
        <taxon>Fabales</taxon>
        <taxon>Fabaceae</taxon>
        <taxon>Papilionoideae</taxon>
        <taxon>50 kb inversion clade</taxon>
        <taxon>NPAAA clade</taxon>
        <taxon>Hologalegina</taxon>
        <taxon>IRL clade</taxon>
        <taxon>Trifolieae</taxon>
        <taxon>Trifolium</taxon>
    </lineage>
</organism>
<dbReference type="PANTHER" id="PTHR47723:SF19">
    <property type="entry name" value="POLYNUCLEOTIDYL TRANSFERASE, RIBONUCLEASE H-LIKE SUPERFAMILY PROTEIN"/>
    <property type="match status" value="1"/>
</dbReference>
<evidence type="ECO:0000313" key="3">
    <source>
        <dbReference type="Proteomes" id="UP000265520"/>
    </source>
</evidence>
<name>A0A392QXA5_9FABA</name>
<evidence type="ECO:0000259" key="1">
    <source>
        <dbReference type="Pfam" id="PF13456"/>
    </source>
</evidence>
<feature type="non-terminal residue" evidence="2">
    <location>
        <position position="1"/>
    </location>
</feature>
<sequence length="96" mass="10617">NCDGAYKDSLGLAGCGGLFLKLDGGWIKGYYSRKIGTCDTLSAEMWGMYLGMQLAWRQGFHHLQVESDSKSLVDMITGKVKFIGNPPPWCAVYKSF</sequence>
<keyword evidence="2" id="KW-0808">Transferase</keyword>
<dbReference type="CDD" id="cd06222">
    <property type="entry name" value="RNase_H_like"/>
    <property type="match status" value="1"/>
</dbReference>
<dbReference type="Proteomes" id="UP000265520">
    <property type="component" value="Unassembled WGS sequence"/>
</dbReference>
<dbReference type="GO" id="GO:0003676">
    <property type="term" value="F:nucleic acid binding"/>
    <property type="evidence" value="ECO:0007669"/>
    <property type="project" value="InterPro"/>
</dbReference>
<accession>A0A392QXA5</accession>
<dbReference type="InterPro" id="IPR053151">
    <property type="entry name" value="RNase_H-like"/>
</dbReference>
<protein>
    <submittedName>
        <fullName evidence="2">Non-LTR retroelement reverse transcriptase</fullName>
    </submittedName>
</protein>
<dbReference type="GO" id="GO:0003964">
    <property type="term" value="F:RNA-directed DNA polymerase activity"/>
    <property type="evidence" value="ECO:0007669"/>
    <property type="project" value="UniProtKB-KW"/>
</dbReference>
<dbReference type="InterPro" id="IPR012337">
    <property type="entry name" value="RNaseH-like_sf"/>
</dbReference>
<dbReference type="Pfam" id="PF13456">
    <property type="entry name" value="RVT_3"/>
    <property type="match status" value="1"/>
</dbReference>
<reference evidence="2 3" key="1">
    <citation type="journal article" date="2018" name="Front. Plant Sci.">
        <title>Red Clover (Trifolium pratense) and Zigzag Clover (T. medium) - A Picture of Genomic Similarities and Differences.</title>
        <authorList>
            <person name="Dluhosova J."/>
            <person name="Istvanek J."/>
            <person name="Nedelnik J."/>
            <person name="Repkova J."/>
        </authorList>
    </citation>
    <scope>NUCLEOTIDE SEQUENCE [LARGE SCALE GENOMIC DNA]</scope>
    <source>
        <strain evidence="3">cv. 10/8</strain>
        <tissue evidence="2">Leaf</tissue>
    </source>
</reference>
<proteinExistence type="predicted"/>
<dbReference type="InterPro" id="IPR036397">
    <property type="entry name" value="RNaseH_sf"/>
</dbReference>